<dbReference type="Gene3D" id="3.40.50.2300">
    <property type="match status" value="2"/>
</dbReference>
<dbReference type="OrthoDB" id="37081at2"/>
<evidence type="ECO:0000313" key="6">
    <source>
        <dbReference type="Proteomes" id="UP000280935"/>
    </source>
</evidence>
<dbReference type="SMART" id="SM00354">
    <property type="entry name" value="HTH_LACI"/>
    <property type="match status" value="1"/>
</dbReference>
<evidence type="ECO:0000259" key="4">
    <source>
        <dbReference type="PROSITE" id="PS50932"/>
    </source>
</evidence>
<evidence type="ECO:0000313" key="5">
    <source>
        <dbReference type="EMBL" id="RRD50930.1"/>
    </source>
</evidence>
<dbReference type="InterPro" id="IPR046335">
    <property type="entry name" value="LacI/GalR-like_sensor"/>
</dbReference>
<feature type="domain" description="HTH lacI-type" evidence="4">
    <location>
        <begin position="43"/>
        <end position="97"/>
    </location>
</feature>
<comment type="caution">
    <text evidence="5">The sequence shown here is derived from an EMBL/GenBank/DDBJ whole genome shotgun (WGS) entry which is preliminary data.</text>
</comment>
<reference evidence="5 6" key="1">
    <citation type="submission" date="2018-11" db="EMBL/GenBank/DDBJ databases">
        <title>Genomes From Bacteria Associated with the Canine Oral Cavity: a Test Case for Automated Genome-Based Taxonomic Assignment.</title>
        <authorList>
            <person name="Coil D.A."/>
            <person name="Jospin G."/>
            <person name="Darling A.E."/>
            <person name="Wallis C."/>
            <person name="Davis I.J."/>
            <person name="Harris S."/>
            <person name="Eisen J.A."/>
            <person name="Holcombe L.J."/>
            <person name="O'Flynn C."/>
        </authorList>
    </citation>
    <scope>NUCLEOTIDE SEQUENCE [LARGE SCALE GENOMIC DNA]</scope>
    <source>
        <strain evidence="5 6">OH2822_COT-296</strain>
    </source>
</reference>
<protein>
    <submittedName>
        <fullName evidence="5">LacI family transcriptional regulator</fullName>
    </submittedName>
</protein>
<dbReference type="InterPro" id="IPR010982">
    <property type="entry name" value="Lambda_DNA-bd_dom_sf"/>
</dbReference>
<name>A0A3P1WZT1_9ACTN</name>
<dbReference type="GO" id="GO:0000976">
    <property type="term" value="F:transcription cis-regulatory region binding"/>
    <property type="evidence" value="ECO:0007669"/>
    <property type="project" value="TreeGrafter"/>
</dbReference>
<dbReference type="PANTHER" id="PTHR30146:SF109">
    <property type="entry name" value="HTH-TYPE TRANSCRIPTIONAL REGULATOR GALS"/>
    <property type="match status" value="1"/>
</dbReference>
<dbReference type="AlphaFoldDB" id="A0A3P1WZT1"/>
<dbReference type="Gene3D" id="1.10.260.40">
    <property type="entry name" value="lambda repressor-like DNA-binding domains"/>
    <property type="match status" value="1"/>
</dbReference>
<dbReference type="SUPFAM" id="SSF47413">
    <property type="entry name" value="lambda repressor-like DNA-binding domains"/>
    <property type="match status" value="1"/>
</dbReference>
<evidence type="ECO:0000256" key="2">
    <source>
        <dbReference type="ARBA" id="ARBA00023125"/>
    </source>
</evidence>
<gene>
    <name evidence="5" type="ORF">EII35_02460</name>
</gene>
<dbReference type="Pfam" id="PF13377">
    <property type="entry name" value="Peripla_BP_3"/>
    <property type="match status" value="1"/>
</dbReference>
<organism evidence="5 6">
    <name type="scientific">Arachnia propionica</name>
    <dbReference type="NCBI Taxonomy" id="1750"/>
    <lineage>
        <taxon>Bacteria</taxon>
        <taxon>Bacillati</taxon>
        <taxon>Actinomycetota</taxon>
        <taxon>Actinomycetes</taxon>
        <taxon>Propionibacteriales</taxon>
        <taxon>Propionibacteriaceae</taxon>
        <taxon>Arachnia</taxon>
    </lineage>
</organism>
<proteinExistence type="predicted"/>
<sequence length="370" mass="39287">MLEPNVQDHAPGSPRGRSIPFRDLEERLMAASAPLGAGMTKRVGVAEVAARAGVSPGTVSNTLNHPERVSPTTRDLVLAAIRDLGFVPNQQARVLTGAASNLLGLVVVDLLSPFFMEVAHAVERAAAELGHVLILSNSENDHDREETLLRTLAAQRVAGALLTPAGGGHPPVEAAHGVPLVLIDHTSTDHPCSVSVDHVAGGRMAAQHLISLGHTRLGFVAGLPDLSQFAQREQGIREAMAEAGLDPTTLQVFRSDGIGQPSGLASGEQILARRRPPTGLCCGNDMLAFGVYRAFTRGGIRIPEDVALVGYDDVDFAANWIVPLTSIRQPTSLMGDHAARLLIDHVTNPDHEHRRVVLQPSLIVRRSSSA</sequence>
<dbReference type="InterPro" id="IPR028082">
    <property type="entry name" value="Peripla_BP_I"/>
</dbReference>
<dbReference type="CDD" id="cd01392">
    <property type="entry name" value="HTH_LacI"/>
    <property type="match status" value="1"/>
</dbReference>
<keyword evidence="1" id="KW-0805">Transcription regulation</keyword>
<evidence type="ECO:0000256" key="3">
    <source>
        <dbReference type="ARBA" id="ARBA00023163"/>
    </source>
</evidence>
<dbReference type="EMBL" id="RQYT01000003">
    <property type="protein sequence ID" value="RRD50930.1"/>
    <property type="molecule type" value="Genomic_DNA"/>
</dbReference>
<dbReference type="SUPFAM" id="SSF53822">
    <property type="entry name" value="Periplasmic binding protein-like I"/>
    <property type="match status" value="1"/>
</dbReference>
<dbReference type="PANTHER" id="PTHR30146">
    <property type="entry name" value="LACI-RELATED TRANSCRIPTIONAL REPRESSOR"/>
    <property type="match status" value="1"/>
</dbReference>
<dbReference type="GO" id="GO:0003700">
    <property type="term" value="F:DNA-binding transcription factor activity"/>
    <property type="evidence" value="ECO:0007669"/>
    <property type="project" value="TreeGrafter"/>
</dbReference>
<dbReference type="PROSITE" id="PS50932">
    <property type="entry name" value="HTH_LACI_2"/>
    <property type="match status" value="1"/>
</dbReference>
<dbReference type="InterPro" id="IPR000843">
    <property type="entry name" value="HTH_LacI"/>
</dbReference>
<keyword evidence="2" id="KW-0238">DNA-binding</keyword>
<evidence type="ECO:0000256" key="1">
    <source>
        <dbReference type="ARBA" id="ARBA00023015"/>
    </source>
</evidence>
<keyword evidence="3" id="KW-0804">Transcription</keyword>
<dbReference type="Proteomes" id="UP000280935">
    <property type="component" value="Unassembled WGS sequence"/>
</dbReference>
<dbReference type="Pfam" id="PF00356">
    <property type="entry name" value="LacI"/>
    <property type="match status" value="1"/>
</dbReference>
<accession>A0A3P1WZT1</accession>